<gene>
    <name evidence="3" type="ORF">LHJ74_13310</name>
</gene>
<dbReference type="InterPro" id="IPR050267">
    <property type="entry name" value="Anti-sigma-factor_SerPK"/>
</dbReference>
<proteinExistence type="predicted"/>
<dbReference type="Pfam" id="PF13581">
    <property type="entry name" value="HATPase_c_2"/>
    <property type="match status" value="1"/>
</dbReference>
<evidence type="ECO:0000259" key="2">
    <source>
        <dbReference type="Pfam" id="PF13581"/>
    </source>
</evidence>
<name>A0ABT2JSY5_9ACTN</name>
<protein>
    <submittedName>
        <fullName evidence="3">ATP-binding protein</fullName>
    </submittedName>
</protein>
<evidence type="ECO:0000313" key="3">
    <source>
        <dbReference type="EMBL" id="MCT2590876.1"/>
    </source>
</evidence>
<keyword evidence="1" id="KW-0723">Serine/threonine-protein kinase</keyword>
<dbReference type="GO" id="GO:0005524">
    <property type="term" value="F:ATP binding"/>
    <property type="evidence" value="ECO:0007669"/>
    <property type="project" value="UniProtKB-KW"/>
</dbReference>
<dbReference type="Proteomes" id="UP001156389">
    <property type="component" value="Unassembled WGS sequence"/>
</dbReference>
<accession>A0ABT2JSY5</accession>
<dbReference type="InterPro" id="IPR036890">
    <property type="entry name" value="HATPase_C_sf"/>
</dbReference>
<keyword evidence="4" id="KW-1185">Reference proteome</keyword>
<evidence type="ECO:0000256" key="1">
    <source>
        <dbReference type="ARBA" id="ARBA00022527"/>
    </source>
</evidence>
<dbReference type="PANTHER" id="PTHR35526">
    <property type="entry name" value="ANTI-SIGMA-F FACTOR RSBW-RELATED"/>
    <property type="match status" value="1"/>
</dbReference>
<keyword evidence="1" id="KW-0808">Transferase</keyword>
<keyword evidence="3" id="KW-0547">Nucleotide-binding</keyword>
<keyword evidence="3" id="KW-0067">ATP-binding</keyword>
<dbReference type="EMBL" id="JAJAGO010000005">
    <property type="protein sequence ID" value="MCT2590876.1"/>
    <property type="molecule type" value="Genomic_DNA"/>
</dbReference>
<reference evidence="3 4" key="1">
    <citation type="submission" date="2021-10" db="EMBL/GenBank/DDBJ databases">
        <title>Streptomyces gossypii sp. nov., isolated from soil collected from cotton field.</title>
        <authorList>
            <person name="Ge X."/>
            <person name="Chen X."/>
            <person name="Liu W."/>
        </authorList>
    </citation>
    <scope>NUCLEOTIDE SEQUENCE [LARGE SCALE GENOMIC DNA]</scope>
    <source>
        <strain evidence="3 4">N2-109</strain>
    </source>
</reference>
<evidence type="ECO:0000313" key="4">
    <source>
        <dbReference type="Proteomes" id="UP001156389"/>
    </source>
</evidence>
<sequence>MYDAAVTTARHRYPRTPHTVSRSRANLRAQLRAWGLSPDDVATAELVLSELVTNAVQHAGNPPGRQVEVRFTLTDAPTLLRLEVSDACTALPRPRTAALDLTPDPDAESGRGLLLVTALADGWGVTPRPHGIGKTVWAELKLTQLGDGQRQP</sequence>
<dbReference type="RefSeq" id="WP_260218185.1">
    <property type="nucleotide sequence ID" value="NZ_JAJAGO010000005.1"/>
</dbReference>
<dbReference type="InterPro" id="IPR003594">
    <property type="entry name" value="HATPase_dom"/>
</dbReference>
<comment type="caution">
    <text evidence="3">The sequence shown here is derived from an EMBL/GenBank/DDBJ whole genome shotgun (WGS) entry which is preliminary data.</text>
</comment>
<dbReference type="PANTHER" id="PTHR35526:SF3">
    <property type="entry name" value="ANTI-SIGMA-F FACTOR RSBW"/>
    <property type="match status" value="1"/>
</dbReference>
<dbReference type="Gene3D" id="3.30.565.10">
    <property type="entry name" value="Histidine kinase-like ATPase, C-terminal domain"/>
    <property type="match status" value="1"/>
</dbReference>
<dbReference type="CDD" id="cd16936">
    <property type="entry name" value="HATPase_RsbW-like"/>
    <property type="match status" value="1"/>
</dbReference>
<organism evidence="3 4">
    <name type="scientific">Streptomyces gossypii</name>
    <dbReference type="NCBI Taxonomy" id="2883101"/>
    <lineage>
        <taxon>Bacteria</taxon>
        <taxon>Bacillati</taxon>
        <taxon>Actinomycetota</taxon>
        <taxon>Actinomycetes</taxon>
        <taxon>Kitasatosporales</taxon>
        <taxon>Streptomycetaceae</taxon>
        <taxon>Streptomyces</taxon>
    </lineage>
</organism>
<dbReference type="SUPFAM" id="SSF55874">
    <property type="entry name" value="ATPase domain of HSP90 chaperone/DNA topoisomerase II/histidine kinase"/>
    <property type="match status" value="1"/>
</dbReference>
<keyword evidence="1" id="KW-0418">Kinase</keyword>
<feature type="domain" description="Histidine kinase/HSP90-like ATPase" evidence="2">
    <location>
        <begin position="14"/>
        <end position="129"/>
    </location>
</feature>